<feature type="transmembrane region" description="Helical" evidence="2">
    <location>
        <begin position="75"/>
        <end position="92"/>
    </location>
</feature>
<gene>
    <name evidence="3" type="ORF">HMPREF0731_3842</name>
</gene>
<proteinExistence type="predicted"/>
<evidence type="ECO:0000256" key="2">
    <source>
        <dbReference type="SAM" id="Phobius"/>
    </source>
</evidence>
<evidence type="ECO:0008006" key="5">
    <source>
        <dbReference type="Google" id="ProtNLM"/>
    </source>
</evidence>
<dbReference type="AlphaFoldDB" id="D5RRY0"/>
<dbReference type="EMBL" id="ADVL01000721">
    <property type="protein sequence ID" value="EFH09941.1"/>
    <property type="molecule type" value="Genomic_DNA"/>
</dbReference>
<dbReference type="HOGENOM" id="CLU_133751_0_1_5"/>
<dbReference type="Proteomes" id="UP000005324">
    <property type="component" value="Unassembled WGS sequence"/>
</dbReference>
<reference evidence="3 4" key="1">
    <citation type="submission" date="2010-04" db="EMBL/GenBank/DDBJ databases">
        <authorList>
            <person name="Qin X."/>
            <person name="Bachman B."/>
            <person name="Battles P."/>
            <person name="Bell A."/>
            <person name="Bess C."/>
            <person name="Bickham C."/>
            <person name="Chaboub L."/>
            <person name="Chen D."/>
            <person name="Coyle M."/>
            <person name="Deiros D.R."/>
            <person name="Dinh H."/>
            <person name="Forbes L."/>
            <person name="Fowler G."/>
            <person name="Francisco L."/>
            <person name="Fu Q."/>
            <person name="Gubbala S."/>
            <person name="Hale W."/>
            <person name="Han Y."/>
            <person name="Hemphill L."/>
            <person name="Highlander S.K."/>
            <person name="Hirani K."/>
            <person name="Hogues M."/>
            <person name="Jackson L."/>
            <person name="Jakkamsetti A."/>
            <person name="Javaid M."/>
            <person name="Jiang H."/>
            <person name="Korchina V."/>
            <person name="Kovar C."/>
            <person name="Lara F."/>
            <person name="Lee S."/>
            <person name="Mata R."/>
            <person name="Mathew T."/>
            <person name="Moen C."/>
            <person name="Morales K."/>
            <person name="Munidasa M."/>
            <person name="Nazareth L."/>
            <person name="Ngo R."/>
            <person name="Nguyen L."/>
            <person name="Okwuonu G."/>
            <person name="Ongeri F."/>
            <person name="Patil S."/>
            <person name="Petrosino J."/>
            <person name="Pham C."/>
            <person name="Pham P."/>
            <person name="Pu L.-L."/>
            <person name="Puazo M."/>
            <person name="Raj R."/>
            <person name="Reid J."/>
            <person name="Rouhana J."/>
            <person name="Saada N."/>
            <person name="Shang Y."/>
            <person name="Simmons D."/>
            <person name="Thornton R."/>
            <person name="Warren J."/>
            <person name="Weissenberger G."/>
            <person name="Zhang J."/>
            <person name="Zhang L."/>
            <person name="Zhou C."/>
            <person name="Zhu D."/>
            <person name="Muzny D."/>
            <person name="Worley K."/>
            <person name="Gibbs R."/>
        </authorList>
    </citation>
    <scope>NUCLEOTIDE SEQUENCE [LARGE SCALE GENOMIC DNA]</scope>
    <source>
        <strain evidence="3 4">ATCC 49957</strain>
    </source>
</reference>
<feature type="transmembrane region" description="Helical" evidence="2">
    <location>
        <begin position="104"/>
        <end position="122"/>
    </location>
</feature>
<sequence length="158" mass="17593">MTRMDSQPARWEPARAAEPPPPLPPLTTLLSRGARNRCPVCGEGPVFQGFLRVVPECAHCHTPLGRLRADDAPPYFTIFIVGHLLVPVIFWVEKAYEPPMWLHMAVWLPLFTLISTLLLRPIKGATVGLMLRLGLMEEPQAELPPPTPRPLAPARRDG</sequence>
<dbReference type="Pfam" id="PF06170">
    <property type="entry name" value="DUF983"/>
    <property type="match status" value="1"/>
</dbReference>
<name>D5RRY0_9PROT</name>
<protein>
    <recommendedName>
        <fullName evidence="5">DUF983 domain-containing protein</fullName>
    </recommendedName>
</protein>
<feature type="compositionally biased region" description="Low complexity" evidence="1">
    <location>
        <begin position="8"/>
        <end position="17"/>
    </location>
</feature>
<accession>D5RRY0</accession>
<comment type="caution">
    <text evidence="3">The sequence shown here is derived from an EMBL/GenBank/DDBJ whole genome shotgun (WGS) entry which is preliminary data.</text>
</comment>
<evidence type="ECO:0000313" key="3">
    <source>
        <dbReference type="EMBL" id="EFH09941.1"/>
    </source>
</evidence>
<evidence type="ECO:0000313" key="4">
    <source>
        <dbReference type="Proteomes" id="UP000005324"/>
    </source>
</evidence>
<keyword evidence="4" id="KW-1185">Reference proteome</keyword>
<keyword evidence="2" id="KW-1133">Transmembrane helix</keyword>
<keyword evidence="2" id="KW-0812">Transmembrane</keyword>
<keyword evidence="2" id="KW-0472">Membrane</keyword>
<feature type="region of interest" description="Disordered" evidence="1">
    <location>
        <begin position="1"/>
        <end position="24"/>
    </location>
</feature>
<organism evidence="3 4">
    <name type="scientific">Pseudoroseomonas cervicalis ATCC 49957</name>
    <dbReference type="NCBI Taxonomy" id="525371"/>
    <lineage>
        <taxon>Bacteria</taxon>
        <taxon>Pseudomonadati</taxon>
        <taxon>Pseudomonadota</taxon>
        <taxon>Alphaproteobacteria</taxon>
        <taxon>Acetobacterales</taxon>
        <taxon>Roseomonadaceae</taxon>
        <taxon>Roseomonas</taxon>
    </lineage>
</organism>
<dbReference type="InterPro" id="IPR009325">
    <property type="entry name" value="DUF983"/>
</dbReference>
<evidence type="ECO:0000256" key="1">
    <source>
        <dbReference type="SAM" id="MobiDB-lite"/>
    </source>
</evidence>